<evidence type="ECO:0000313" key="2">
    <source>
        <dbReference type="EMBL" id="ELK01860.1"/>
    </source>
</evidence>
<dbReference type="AlphaFoldDB" id="L5JR89"/>
<feature type="compositionally biased region" description="Polar residues" evidence="1">
    <location>
        <begin position="23"/>
        <end position="42"/>
    </location>
</feature>
<feature type="compositionally biased region" description="Basic and acidic residues" evidence="1">
    <location>
        <begin position="75"/>
        <end position="84"/>
    </location>
</feature>
<evidence type="ECO:0000256" key="1">
    <source>
        <dbReference type="SAM" id="MobiDB-lite"/>
    </source>
</evidence>
<evidence type="ECO:0000313" key="3">
    <source>
        <dbReference type="Proteomes" id="UP000010552"/>
    </source>
</evidence>
<feature type="region of interest" description="Disordered" evidence="1">
    <location>
        <begin position="23"/>
        <end position="84"/>
    </location>
</feature>
<gene>
    <name evidence="2" type="ORF">PAL_GLEAN10019958</name>
</gene>
<protein>
    <submittedName>
        <fullName evidence="2">Myosin-XVIIIa</fullName>
    </submittedName>
</protein>
<sequence length="84" mass="9252">MLLPHPPPPRPLLYSSWAGLASESLSATSDSRGQLSCPTSYWKSLAPDRSDDDHDPLDSTSRTRHSHSYLSDSDTEAKPRETNA</sequence>
<keyword evidence="3" id="KW-1185">Reference proteome</keyword>
<proteinExistence type="predicted"/>
<name>L5JR89_PTEAL</name>
<dbReference type="EMBL" id="KB031150">
    <property type="protein sequence ID" value="ELK01860.1"/>
    <property type="molecule type" value="Genomic_DNA"/>
</dbReference>
<dbReference type="Proteomes" id="UP000010552">
    <property type="component" value="Unassembled WGS sequence"/>
</dbReference>
<dbReference type="InParanoid" id="L5JR89"/>
<accession>L5JR89</accession>
<organism evidence="2 3">
    <name type="scientific">Pteropus alecto</name>
    <name type="common">Black flying fox</name>
    <dbReference type="NCBI Taxonomy" id="9402"/>
    <lineage>
        <taxon>Eukaryota</taxon>
        <taxon>Metazoa</taxon>
        <taxon>Chordata</taxon>
        <taxon>Craniata</taxon>
        <taxon>Vertebrata</taxon>
        <taxon>Euteleostomi</taxon>
        <taxon>Mammalia</taxon>
        <taxon>Eutheria</taxon>
        <taxon>Laurasiatheria</taxon>
        <taxon>Chiroptera</taxon>
        <taxon>Yinpterochiroptera</taxon>
        <taxon>Pteropodoidea</taxon>
        <taxon>Pteropodidae</taxon>
        <taxon>Pteropodinae</taxon>
        <taxon>Pteropus</taxon>
    </lineage>
</organism>
<reference evidence="3" key="1">
    <citation type="journal article" date="2013" name="Science">
        <title>Comparative analysis of bat genomes provides insight into the evolution of flight and immunity.</title>
        <authorList>
            <person name="Zhang G."/>
            <person name="Cowled C."/>
            <person name="Shi Z."/>
            <person name="Huang Z."/>
            <person name="Bishop-Lilly K.A."/>
            <person name="Fang X."/>
            <person name="Wynne J.W."/>
            <person name="Xiong Z."/>
            <person name="Baker M.L."/>
            <person name="Zhao W."/>
            <person name="Tachedjian M."/>
            <person name="Zhu Y."/>
            <person name="Zhou P."/>
            <person name="Jiang X."/>
            <person name="Ng J."/>
            <person name="Yang L."/>
            <person name="Wu L."/>
            <person name="Xiao J."/>
            <person name="Feng Y."/>
            <person name="Chen Y."/>
            <person name="Sun X."/>
            <person name="Zhang Y."/>
            <person name="Marsh G.A."/>
            <person name="Crameri G."/>
            <person name="Broder C.C."/>
            <person name="Frey K.G."/>
            <person name="Wang L.F."/>
            <person name="Wang J."/>
        </authorList>
    </citation>
    <scope>NUCLEOTIDE SEQUENCE [LARGE SCALE GENOMIC DNA]</scope>
</reference>
<dbReference type="STRING" id="9402.L5JR89"/>